<dbReference type="Proteomes" id="UP000440820">
    <property type="component" value="Chromosome"/>
</dbReference>
<sequence length="218" mass="25663">MSKIESVYWGTGFEYIVMGDFLTRGYEAQKLVPDFGYDILVTNKLKLLNQKHEEPFQYYIQVKSRLILKEFDNGIINFYIESDFFDKLINDTNGVLVCCYVSGRILKDSWSSDPTDGVDWNAMGLAKVIQEIDKSIYHKYQLENHIWLNNCDLKYLHENNYTFKKFLHEGISYTGIKTNYLTNEIIDCNNEGHYINPTRHDFVHLTDNLGWRHDGLFL</sequence>
<name>A0ABX6G446_9BACI</name>
<protein>
    <recommendedName>
        <fullName evidence="3">DUF4365 domain-containing protein</fullName>
    </recommendedName>
</protein>
<gene>
    <name evidence="1" type="ORF">GPA05_06425</name>
</gene>
<accession>A0ABX6G446</accession>
<organism evidence="1 2">
    <name type="scientific">Bacillus toyonensis</name>
    <dbReference type="NCBI Taxonomy" id="155322"/>
    <lineage>
        <taxon>Bacteria</taxon>
        <taxon>Bacillati</taxon>
        <taxon>Bacillota</taxon>
        <taxon>Bacilli</taxon>
        <taxon>Bacillales</taxon>
        <taxon>Bacillaceae</taxon>
        <taxon>Bacillus</taxon>
        <taxon>Bacillus cereus group</taxon>
    </lineage>
</organism>
<reference evidence="1 2" key="1">
    <citation type="submission" date="2019-12" db="EMBL/GenBank/DDBJ databases">
        <title>Bacillus toyonensis BV-17 genome.</title>
        <authorList>
            <person name="Chen J."/>
        </authorList>
    </citation>
    <scope>NUCLEOTIDE SEQUENCE [LARGE SCALE GENOMIC DNA]</scope>
    <source>
        <strain evidence="1 2">BV-17</strain>
    </source>
</reference>
<keyword evidence="2" id="KW-1185">Reference proteome</keyword>
<evidence type="ECO:0000313" key="2">
    <source>
        <dbReference type="Proteomes" id="UP000440820"/>
    </source>
</evidence>
<dbReference type="EMBL" id="CP047044">
    <property type="protein sequence ID" value="QHA16653.1"/>
    <property type="molecule type" value="Genomic_DNA"/>
</dbReference>
<proteinExistence type="predicted"/>
<evidence type="ECO:0008006" key="3">
    <source>
        <dbReference type="Google" id="ProtNLM"/>
    </source>
</evidence>
<evidence type="ECO:0000313" key="1">
    <source>
        <dbReference type="EMBL" id="QHA16653.1"/>
    </source>
</evidence>